<keyword evidence="2" id="KW-1185">Reference proteome</keyword>
<proteinExistence type="predicted"/>
<comment type="caution">
    <text evidence="1">The sequence shown here is derived from an EMBL/GenBank/DDBJ whole genome shotgun (WGS) entry which is preliminary data.</text>
</comment>
<reference evidence="2" key="1">
    <citation type="journal article" date="2019" name="Int. J. Syst. Evol. Microbiol.">
        <title>The Global Catalogue of Microorganisms (GCM) 10K type strain sequencing project: providing services to taxonomists for standard genome sequencing and annotation.</title>
        <authorList>
            <consortium name="The Broad Institute Genomics Platform"/>
            <consortium name="The Broad Institute Genome Sequencing Center for Infectious Disease"/>
            <person name="Wu L."/>
            <person name="Ma J."/>
        </authorList>
    </citation>
    <scope>NUCLEOTIDE SEQUENCE [LARGE SCALE GENOMIC DNA]</scope>
    <source>
        <strain evidence="2">JCM 16902</strain>
    </source>
</reference>
<sequence>MLVRWLTALNFQWVRVTTGSNEPAGVPAALPARAQTYETPAAGSNPPPYRQEF</sequence>
<protein>
    <submittedName>
        <fullName evidence="1">Uncharacterized protein</fullName>
    </submittedName>
</protein>
<dbReference type="Proteomes" id="UP001501074">
    <property type="component" value="Unassembled WGS sequence"/>
</dbReference>
<dbReference type="EMBL" id="BAAAZO010000001">
    <property type="protein sequence ID" value="GAA3591449.1"/>
    <property type="molecule type" value="Genomic_DNA"/>
</dbReference>
<evidence type="ECO:0000313" key="2">
    <source>
        <dbReference type="Proteomes" id="UP001501074"/>
    </source>
</evidence>
<accession>A0ABP6YVU5</accession>
<gene>
    <name evidence="1" type="ORF">GCM10022223_02480</name>
</gene>
<evidence type="ECO:0000313" key="1">
    <source>
        <dbReference type="EMBL" id="GAA3591449.1"/>
    </source>
</evidence>
<name>A0ABP6YVU5_9ACTN</name>
<organism evidence="1 2">
    <name type="scientific">Kineosporia mesophila</name>
    <dbReference type="NCBI Taxonomy" id="566012"/>
    <lineage>
        <taxon>Bacteria</taxon>
        <taxon>Bacillati</taxon>
        <taxon>Actinomycetota</taxon>
        <taxon>Actinomycetes</taxon>
        <taxon>Kineosporiales</taxon>
        <taxon>Kineosporiaceae</taxon>
        <taxon>Kineosporia</taxon>
    </lineage>
</organism>